<protein>
    <submittedName>
        <fullName evidence="1">Uncharacterized protein</fullName>
    </submittedName>
</protein>
<dbReference type="AlphaFoldDB" id="A0A2Z6QCD0"/>
<sequence length="116" mass="12512">MRRLYLILLLSRSSSRPAASPVQMTLNPLSPGFIPSRPVRTPISAPLISLIFPHYLLLLIWLPPSTQTYDEIQAINAKHSAIENKLDMLANSISGFIGSIASSSSSSNSAYTAGSN</sequence>
<accession>A0A2Z6QCD0</accession>
<evidence type="ECO:0000313" key="2">
    <source>
        <dbReference type="Proteomes" id="UP000247702"/>
    </source>
</evidence>
<gene>
    <name evidence="1" type="ORF">RclHR1_14350009</name>
</gene>
<evidence type="ECO:0000313" key="1">
    <source>
        <dbReference type="EMBL" id="GBB87860.1"/>
    </source>
</evidence>
<keyword evidence="2" id="KW-1185">Reference proteome</keyword>
<comment type="caution">
    <text evidence="1">The sequence shown here is derived from an EMBL/GenBank/DDBJ whole genome shotgun (WGS) entry which is preliminary data.</text>
</comment>
<proteinExistence type="predicted"/>
<reference evidence="1 2" key="1">
    <citation type="submission" date="2017-11" db="EMBL/GenBank/DDBJ databases">
        <title>The genome of Rhizophagus clarus HR1 reveals common genetic basis of auxotrophy among arbuscular mycorrhizal fungi.</title>
        <authorList>
            <person name="Kobayashi Y."/>
        </authorList>
    </citation>
    <scope>NUCLEOTIDE SEQUENCE [LARGE SCALE GENOMIC DNA]</scope>
    <source>
        <strain evidence="1 2">HR1</strain>
    </source>
</reference>
<dbReference type="Proteomes" id="UP000247702">
    <property type="component" value="Unassembled WGS sequence"/>
</dbReference>
<name>A0A2Z6QCD0_9GLOM</name>
<dbReference type="EMBL" id="BEXD01000486">
    <property type="protein sequence ID" value="GBB87860.1"/>
    <property type="molecule type" value="Genomic_DNA"/>
</dbReference>
<organism evidence="1 2">
    <name type="scientific">Rhizophagus clarus</name>
    <dbReference type="NCBI Taxonomy" id="94130"/>
    <lineage>
        <taxon>Eukaryota</taxon>
        <taxon>Fungi</taxon>
        <taxon>Fungi incertae sedis</taxon>
        <taxon>Mucoromycota</taxon>
        <taxon>Glomeromycotina</taxon>
        <taxon>Glomeromycetes</taxon>
        <taxon>Glomerales</taxon>
        <taxon>Glomeraceae</taxon>
        <taxon>Rhizophagus</taxon>
    </lineage>
</organism>